<keyword evidence="3" id="KW-1185">Reference proteome</keyword>
<name>A0A8H6Y955_9AGAR</name>
<evidence type="ECO:0000313" key="3">
    <source>
        <dbReference type="Proteomes" id="UP000620124"/>
    </source>
</evidence>
<dbReference type="EMBL" id="JACAZI010000008">
    <property type="protein sequence ID" value="KAF7354436.1"/>
    <property type="molecule type" value="Genomic_DNA"/>
</dbReference>
<protein>
    <submittedName>
        <fullName evidence="2">Uncharacterized protein</fullName>
    </submittedName>
</protein>
<feature type="signal peptide" evidence="1">
    <location>
        <begin position="1"/>
        <end position="18"/>
    </location>
</feature>
<evidence type="ECO:0000313" key="2">
    <source>
        <dbReference type="EMBL" id="KAF7354436.1"/>
    </source>
</evidence>
<accession>A0A8H6Y955</accession>
<evidence type="ECO:0000256" key="1">
    <source>
        <dbReference type="SAM" id="SignalP"/>
    </source>
</evidence>
<sequence>MRSTYIAFAAALASTTAASPNYEPRAVSYPPTAGDCIANLKYIGFYGSTANYSPACAAITRNCLAENGTSIWSHPACVAAATCQGTESIIILSQCQNPNVLPGSSIPNMAASIYGNMVGACATSGCPITQQNYIDFVYGQMTAAGVTEWPSSSDYVITNWWKPILAWTATGASTPYANFNDWLHWSNT</sequence>
<dbReference type="AlphaFoldDB" id="A0A8H6Y955"/>
<comment type="caution">
    <text evidence="2">The sequence shown here is derived from an EMBL/GenBank/DDBJ whole genome shotgun (WGS) entry which is preliminary data.</text>
</comment>
<reference evidence="2" key="1">
    <citation type="submission" date="2020-05" db="EMBL/GenBank/DDBJ databases">
        <title>Mycena genomes resolve the evolution of fungal bioluminescence.</title>
        <authorList>
            <person name="Tsai I.J."/>
        </authorList>
    </citation>
    <scope>NUCLEOTIDE SEQUENCE</scope>
    <source>
        <strain evidence="2">CCC161011</strain>
    </source>
</reference>
<gene>
    <name evidence="2" type="ORF">MVEN_01132600</name>
</gene>
<proteinExistence type="predicted"/>
<keyword evidence="1" id="KW-0732">Signal</keyword>
<feature type="chain" id="PRO_5034635913" evidence="1">
    <location>
        <begin position="19"/>
        <end position="188"/>
    </location>
</feature>
<organism evidence="2 3">
    <name type="scientific">Mycena venus</name>
    <dbReference type="NCBI Taxonomy" id="2733690"/>
    <lineage>
        <taxon>Eukaryota</taxon>
        <taxon>Fungi</taxon>
        <taxon>Dikarya</taxon>
        <taxon>Basidiomycota</taxon>
        <taxon>Agaricomycotina</taxon>
        <taxon>Agaricomycetes</taxon>
        <taxon>Agaricomycetidae</taxon>
        <taxon>Agaricales</taxon>
        <taxon>Marasmiineae</taxon>
        <taxon>Mycenaceae</taxon>
        <taxon>Mycena</taxon>
    </lineage>
</organism>
<dbReference type="Proteomes" id="UP000620124">
    <property type="component" value="Unassembled WGS sequence"/>
</dbReference>
<dbReference type="OrthoDB" id="2734890at2759"/>